<dbReference type="Pfam" id="PF01998">
    <property type="entry name" value="DUF131"/>
    <property type="match status" value="1"/>
</dbReference>
<dbReference type="RefSeq" id="WP_338097043.1">
    <property type="nucleotide sequence ID" value="NZ_CP131061.1"/>
</dbReference>
<keyword evidence="2" id="KW-0472">Membrane</keyword>
<feature type="transmembrane region" description="Helical" evidence="2">
    <location>
        <begin position="98"/>
        <end position="118"/>
    </location>
</feature>
<evidence type="ECO:0000313" key="4">
    <source>
        <dbReference type="Proteomes" id="UP001304970"/>
    </source>
</evidence>
<keyword evidence="2" id="KW-0812">Transmembrane</keyword>
<dbReference type="NCBIfam" id="TIGR00304">
    <property type="entry name" value="TIGR00304 family membrane protein"/>
    <property type="match status" value="1"/>
</dbReference>
<name>A0AA96V867_9EURY</name>
<protein>
    <recommendedName>
        <fullName evidence="5">DUF131 domain-containing protein</fullName>
    </recommendedName>
</protein>
<proteinExistence type="predicted"/>
<dbReference type="GeneID" id="89228266"/>
<organism evidence="3 4">
    <name type="scientific">Methanolapillus ohkumae</name>
    <dbReference type="NCBI Taxonomy" id="3028298"/>
    <lineage>
        <taxon>Archaea</taxon>
        <taxon>Methanobacteriati</taxon>
        <taxon>Methanobacteriota</taxon>
        <taxon>Stenosarchaea group</taxon>
        <taxon>Methanomicrobia</taxon>
        <taxon>Methanosarcinales</taxon>
        <taxon>Methanosarcinaceae</taxon>
        <taxon>Methanolapillus</taxon>
    </lineage>
</organism>
<evidence type="ECO:0000313" key="3">
    <source>
        <dbReference type="EMBL" id="WNY27063.1"/>
    </source>
</evidence>
<sequence length="119" mass="13549">MEIQFLFWPSILLSVFGSIFLTAIFYLLSRRDRKNNPYGPNFNDLNPDGPDFSDSQIKSSNSDLDETPIKTGGMIMLGPFPILFGNGGVRLDKKNFKYALLFFLMTVLVYLILIFVVLK</sequence>
<keyword evidence="2" id="KW-1133">Transmembrane helix</keyword>
<dbReference type="AlphaFoldDB" id="A0AA96V867"/>
<evidence type="ECO:0000256" key="2">
    <source>
        <dbReference type="SAM" id="Phobius"/>
    </source>
</evidence>
<evidence type="ECO:0000256" key="1">
    <source>
        <dbReference type="SAM" id="MobiDB-lite"/>
    </source>
</evidence>
<dbReference type="Proteomes" id="UP001304970">
    <property type="component" value="Chromosome"/>
</dbReference>
<reference evidence="3 4" key="1">
    <citation type="submission" date="2023-07" db="EMBL/GenBank/DDBJ databases">
        <title>Closed genome sequence of Methanosarcinaceae archaeon Am2.</title>
        <authorList>
            <person name="Poehlein A."/>
            <person name="Protasov E."/>
            <person name="Platt K."/>
            <person name="Reeh H."/>
            <person name="Daniel R."/>
            <person name="Brune A."/>
        </authorList>
    </citation>
    <scope>NUCLEOTIDE SEQUENCE [LARGE SCALE GENOMIC DNA]</scope>
    <source>
        <strain evidence="3 4">Am2</strain>
    </source>
</reference>
<accession>A0AA96V867</accession>
<feature type="transmembrane region" description="Helical" evidence="2">
    <location>
        <begin position="6"/>
        <end position="28"/>
    </location>
</feature>
<feature type="region of interest" description="Disordered" evidence="1">
    <location>
        <begin position="39"/>
        <end position="66"/>
    </location>
</feature>
<keyword evidence="4" id="KW-1185">Reference proteome</keyword>
<dbReference type="InterPro" id="IPR002849">
    <property type="entry name" value="DUF131"/>
</dbReference>
<dbReference type="EMBL" id="CP131061">
    <property type="protein sequence ID" value="WNY27063.1"/>
    <property type="molecule type" value="Genomic_DNA"/>
</dbReference>
<gene>
    <name evidence="3" type="ORF">MsAm2_08480</name>
</gene>
<feature type="compositionally biased region" description="Polar residues" evidence="1">
    <location>
        <begin position="53"/>
        <end position="62"/>
    </location>
</feature>
<evidence type="ECO:0008006" key="5">
    <source>
        <dbReference type="Google" id="ProtNLM"/>
    </source>
</evidence>